<accession>A0A3N2QB20</accession>
<dbReference type="SUPFAM" id="SSF56214">
    <property type="entry name" value="4'-phosphopantetheinyl transferase"/>
    <property type="match status" value="1"/>
</dbReference>
<keyword evidence="1 3" id="KW-0808">Transferase</keyword>
<comment type="caution">
    <text evidence="3">The sequence shown here is derived from an EMBL/GenBank/DDBJ whole genome shotgun (WGS) entry which is preliminary data.</text>
</comment>
<gene>
    <name evidence="3" type="ORF">EDM02_05545</name>
</gene>
<evidence type="ECO:0000256" key="1">
    <source>
        <dbReference type="ARBA" id="ARBA00022679"/>
    </source>
</evidence>
<dbReference type="Pfam" id="PF01648">
    <property type="entry name" value="ACPS"/>
    <property type="match status" value="1"/>
</dbReference>
<dbReference type="InterPro" id="IPR008278">
    <property type="entry name" value="4-PPantetheinyl_Trfase_dom"/>
</dbReference>
<reference evidence="3 4" key="1">
    <citation type="submission" date="2018-09" db="EMBL/GenBank/DDBJ databases">
        <title>Comparative Genomics of Wolbachia-Cardinium Dual Endosymbiosis in a Plant-Parasitic Nematode.</title>
        <authorList>
            <person name="Brown A.M.V."/>
            <person name="Wasala S.K."/>
            <person name="Howe D.K."/>
            <person name="Peetz A.B."/>
            <person name="Zasada I.A."/>
            <person name="Denver D.R."/>
        </authorList>
    </citation>
    <scope>NUCLEOTIDE SEQUENCE [LARGE SCALE GENOMIC DNA]</scope>
    <source>
        <strain evidence="3 4">Pp_1</strain>
    </source>
</reference>
<dbReference type="GO" id="GO:0008897">
    <property type="term" value="F:holo-[acyl-carrier-protein] synthase activity"/>
    <property type="evidence" value="ECO:0007669"/>
    <property type="project" value="InterPro"/>
</dbReference>
<dbReference type="Proteomes" id="UP000270927">
    <property type="component" value="Unassembled WGS sequence"/>
</dbReference>
<keyword evidence="4" id="KW-1185">Reference proteome</keyword>
<proteinExistence type="predicted"/>
<evidence type="ECO:0000259" key="2">
    <source>
        <dbReference type="Pfam" id="PF01648"/>
    </source>
</evidence>
<dbReference type="OrthoDB" id="1190494at2"/>
<dbReference type="InterPro" id="IPR037143">
    <property type="entry name" value="4-PPantetheinyl_Trfase_dom_sf"/>
</dbReference>
<dbReference type="RefSeq" id="WP_123663689.1">
    <property type="nucleotide sequence ID" value="NZ_RARA01000027.1"/>
</dbReference>
<dbReference type="EMBL" id="RARA01000027">
    <property type="protein sequence ID" value="ROT47003.1"/>
    <property type="molecule type" value="Genomic_DNA"/>
</dbReference>
<sequence length="217" mass="24723">MPVYSFSSLSSSSFLLIWKIEESLDRLYAQLHPLFLADFNNRSSGSSKKRIQQTLAVRWALCSLLEKLDLPIVTLSKDIAGKPILENSRLHCSFTHTPYFATVALSTAFPIGVDMEMVRPKLNIVQEKILTEEESKNANNCLEKLAIYWCAKEALYKIVGSKAWPAKHIFIEPFPLQTEGKIIANLHQKKYAMDYKKIGDDVGVLPHFLVFCEDHYL</sequence>
<organism evidence="3 4">
    <name type="scientific">Candidatus Cardinium hertigii</name>
    <dbReference type="NCBI Taxonomy" id="247481"/>
    <lineage>
        <taxon>Bacteria</taxon>
        <taxon>Pseudomonadati</taxon>
        <taxon>Bacteroidota</taxon>
        <taxon>Cytophagia</taxon>
        <taxon>Cytophagales</taxon>
        <taxon>Amoebophilaceae</taxon>
        <taxon>Candidatus Cardinium</taxon>
    </lineage>
</organism>
<dbReference type="Gene3D" id="3.90.470.20">
    <property type="entry name" value="4'-phosphopantetheinyl transferase domain"/>
    <property type="match status" value="2"/>
</dbReference>
<dbReference type="AlphaFoldDB" id="A0A3N2QB20"/>
<evidence type="ECO:0000313" key="4">
    <source>
        <dbReference type="Proteomes" id="UP000270927"/>
    </source>
</evidence>
<dbReference type="GO" id="GO:0000287">
    <property type="term" value="F:magnesium ion binding"/>
    <property type="evidence" value="ECO:0007669"/>
    <property type="project" value="InterPro"/>
</dbReference>
<protein>
    <submittedName>
        <fullName evidence="3">4'-phosphopantetheinyl transferase superfamily protein</fullName>
    </submittedName>
</protein>
<name>A0A3N2QB20_9BACT</name>
<feature type="domain" description="4'-phosphopantetheinyl transferase" evidence="2">
    <location>
        <begin position="110"/>
        <end position="179"/>
    </location>
</feature>
<evidence type="ECO:0000313" key="3">
    <source>
        <dbReference type="EMBL" id="ROT47003.1"/>
    </source>
</evidence>